<evidence type="ECO:0000256" key="5">
    <source>
        <dbReference type="ARBA" id="ARBA00022190"/>
    </source>
</evidence>
<dbReference type="NCBIfam" id="TIGR03211">
    <property type="entry name" value="catechol_2_3"/>
    <property type="match status" value="1"/>
</dbReference>
<keyword evidence="9 14" id="KW-0223">Dioxygenase</keyword>
<proteinExistence type="inferred from homology"/>
<evidence type="ECO:0000256" key="3">
    <source>
        <dbReference type="ARBA" id="ARBA00008784"/>
    </source>
</evidence>
<dbReference type="InterPro" id="IPR004360">
    <property type="entry name" value="Glyas_Fos-R_dOase_dom"/>
</dbReference>
<dbReference type="PANTHER" id="PTHR21366">
    <property type="entry name" value="GLYOXALASE FAMILY PROTEIN"/>
    <property type="match status" value="1"/>
</dbReference>
<accession>A0ABQ5VP67</accession>
<organism evidence="16 17">
    <name type="scientific">Sulfitobacter pacificus</name>
    <dbReference type="NCBI Taxonomy" id="1499314"/>
    <lineage>
        <taxon>Bacteria</taxon>
        <taxon>Pseudomonadati</taxon>
        <taxon>Pseudomonadota</taxon>
        <taxon>Alphaproteobacteria</taxon>
        <taxon>Rhodobacterales</taxon>
        <taxon>Roseobacteraceae</taxon>
        <taxon>Sulfitobacter</taxon>
    </lineage>
</organism>
<dbReference type="PANTHER" id="PTHR21366:SF19">
    <property type="entry name" value="METAPYROCATECHASE"/>
    <property type="match status" value="1"/>
</dbReference>
<keyword evidence="11 14" id="KW-0408">Iron</keyword>
<dbReference type="RefSeq" id="WP_284375829.1">
    <property type="nucleotide sequence ID" value="NZ_BSNL01000003.1"/>
</dbReference>
<evidence type="ECO:0000256" key="10">
    <source>
        <dbReference type="ARBA" id="ARBA00023002"/>
    </source>
</evidence>
<name>A0ABQ5VP67_9RHOB</name>
<dbReference type="CDD" id="cd09013">
    <property type="entry name" value="BphC-JF8_N_like"/>
    <property type="match status" value="1"/>
</dbReference>
<dbReference type="SUPFAM" id="SSF54593">
    <property type="entry name" value="Glyoxalase/Bleomycin resistance protein/Dihydroxybiphenyl dioxygenase"/>
    <property type="match status" value="1"/>
</dbReference>
<reference evidence="16" key="1">
    <citation type="journal article" date="2014" name="Int. J. Syst. Evol. Microbiol.">
        <title>Complete genome of a new Firmicutes species belonging to the dominant human colonic microbiota ('Ruminococcus bicirculans') reveals two chromosomes and a selective capacity to utilize plant glucans.</title>
        <authorList>
            <consortium name="NISC Comparative Sequencing Program"/>
            <person name="Wegmann U."/>
            <person name="Louis P."/>
            <person name="Goesmann A."/>
            <person name="Henrissat B."/>
            <person name="Duncan S.H."/>
            <person name="Flint H.J."/>
        </authorList>
    </citation>
    <scope>NUCLEOTIDE SEQUENCE</scope>
    <source>
        <strain evidence="16">NBRC 109915</strain>
    </source>
</reference>
<evidence type="ECO:0000256" key="9">
    <source>
        <dbReference type="ARBA" id="ARBA00022964"/>
    </source>
</evidence>
<dbReference type="InterPro" id="IPR017624">
    <property type="entry name" value="Catechol_2-3_dOase"/>
</dbReference>
<keyword evidence="6" id="KW-0479">Metal-binding</keyword>
<evidence type="ECO:0000256" key="1">
    <source>
        <dbReference type="ARBA" id="ARBA00000163"/>
    </source>
</evidence>
<evidence type="ECO:0000256" key="11">
    <source>
        <dbReference type="ARBA" id="ARBA00023004"/>
    </source>
</evidence>
<keyword evidence="17" id="KW-1185">Reference proteome</keyword>
<dbReference type="InterPro" id="IPR000486">
    <property type="entry name" value="Xdiol_ring_cleave_dOase_1/2"/>
</dbReference>
<evidence type="ECO:0000256" key="12">
    <source>
        <dbReference type="ARBA" id="ARBA00030369"/>
    </source>
</evidence>
<keyword evidence="8 14" id="KW-0058">Aromatic hydrocarbons catabolism</keyword>
<dbReference type="CDD" id="cd09014">
    <property type="entry name" value="BphC-JF8_C_like"/>
    <property type="match status" value="1"/>
</dbReference>
<evidence type="ECO:0000256" key="6">
    <source>
        <dbReference type="ARBA" id="ARBA00022723"/>
    </source>
</evidence>
<evidence type="ECO:0000256" key="8">
    <source>
        <dbReference type="ARBA" id="ARBA00022797"/>
    </source>
</evidence>
<reference evidence="16" key="2">
    <citation type="submission" date="2023-01" db="EMBL/GenBank/DDBJ databases">
        <title>Draft genome sequence of Sulfitobacter pacificus strain NBRC 109915.</title>
        <authorList>
            <person name="Sun Q."/>
            <person name="Mori K."/>
        </authorList>
    </citation>
    <scope>NUCLEOTIDE SEQUENCE</scope>
    <source>
        <strain evidence="16">NBRC 109915</strain>
    </source>
</reference>
<feature type="domain" description="VOC" evidence="15">
    <location>
        <begin position="12"/>
        <end position="124"/>
    </location>
</feature>
<comment type="similarity">
    <text evidence="3 14">Belongs to the extradiol ring-cleavage dioxygenase family.</text>
</comment>
<gene>
    <name evidence="16" type="ORF">GCM10007927_36370</name>
</gene>
<dbReference type="EMBL" id="BSNL01000003">
    <property type="protein sequence ID" value="GLQ28834.1"/>
    <property type="molecule type" value="Genomic_DNA"/>
</dbReference>
<dbReference type="PROSITE" id="PS00082">
    <property type="entry name" value="EXTRADIOL_DIOXYGENAS"/>
    <property type="match status" value="1"/>
</dbReference>
<dbReference type="InterPro" id="IPR029068">
    <property type="entry name" value="Glyas_Bleomycin-R_OHBP_Dase"/>
</dbReference>
<dbReference type="InterPro" id="IPR037523">
    <property type="entry name" value="VOC_core"/>
</dbReference>
<comment type="caution">
    <text evidence="16">The sequence shown here is derived from an EMBL/GenBank/DDBJ whole genome shotgun (WGS) entry which is preliminary data.</text>
</comment>
<dbReference type="Pfam" id="PF00903">
    <property type="entry name" value="Glyoxalase"/>
    <property type="match status" value="2"/>
</dbReference>
<comment type="cofactor">
    <cofactor evidence="2 14">
        <name>Fe(2+)</name>
        <dbReference type="ChEBI" id="CHEBI:29033"/>
    </cofactor>
</comment>
<dbReference type="Proteomes" id="UP001161388">
    <property type="component" value="Unassembled WGS sequence"/>
</dbReference>
<comment type="catalytic activity">
    <reaction evidence="1">
        <text>catechol + O2 = (2Z,4E)-2-hydroxy-6-oxohexa-2,4-dienoate + H(+)</text>
        <dbReference type="Rhea" id="RHEA:17337"/>
        <dbReference type="ChEBI" id="CHEBI:15378"/>
        <dbReference type="ChEBI" id="CHEBI:15379"/>
        <dbReference type="ChEBI" id="CHEBI:18135"/>
        <dbReference type="ChEBI" id="CHEBI:71198"/>
        <dbReference type="EC" id="1.13.11.2"/>
    </reaction>
</comment>
<evidence type="ECO:0000256" key="7">
    <source>
        <dbReference type="ARBA" id="ARBA00022737"/>
    </source>
</evidence>
<feature type="domain" description="VOC" evidence="15">
    <location>
        <begin position="154"/>
        <end position="276"/>
    </location>
</feature>
<dbReference type="InterPro" id="IPR050383">
    <property type="entry name" value="GlyoxalaseI/FosfomycinResist"/>
</dbReference>
<dbReference type="EC" id="1.13.11.2" evidence="4"/>
<dbReference type="PROSITE" id="PS51819">
    <property type="entry name" value="VOC"/>
    <property type="match status" value="2"/>
</dbReference>
<evidence type="ECO:0000256" key="13">
    <source>
        <dbReference type="ARBA" id="ARBA00031146"/>
    </source>
</evidence>
<keyword evidence="7" id="KW-0677">Repeat</keyword>
<evidence type="ECO:0000256" key="2">
    <source>
        <dbReference type="ARBA" id="ARBA00001954"/>
    </source>
</evidence>
<sequence>MTDNEPIFDVAQLSHVELFTPKMDESLWFFKELLGLQESSRDGKSVYLRGYEESYHHSLKLTERDQPGMAQMGWRASSKLALDRRVSQIEKLGAGIGWVDTEAGYGPAYEYRTPDGHIQRIFWEVERATIPDSLKTPLINRPQKRPLSGVPVRRLDHVNLMCSDVGPMRRFYQEAMGTRLRETIIAGGGEVEVAAWMSHNNLVHDVAMMRDESGVKGRLHHVAFWYGYPQHLSDAADVFREHNIQIEAGPGKHGITQAAFLYCFEPGGNRVELFGDAGYLIFEPDWKPVVWEEKDLEAGIIWHGSQLPQEFFMVGTPPVPANE</sequence>
<evidence type="ECO:0000313" key="17">
    <source>
        <dbReference type="Proteomes" id="UP001161388"/>
    </source>
</evidence>
<evidence type="ECO:0000313" key="16">
    <source>
        <dbReference type="EMBL" id="GLQ28834.1"/>
    </source>
</evidence>
<keyword evidence="10 14" id="KW-0560">Oxidoreductase</keyword>
<dbReference type="Gene3D" id="3.10.180.10">
    <property type="entry name" value="2,3-Dihydroxybiphenyl 1,2-Dioxygenase, domain 1"/>
    <property type="match status" value="2"/>
</dbReference>
<evidence type="ECO:0000256" key="4">
    <source>
        <dbReference type="ARBA" id="ARBA00013117"/>
    </source>
</evidence>
<protein>
    <recommendedName>
        <fullName evidence="5">Metapyrocatechase</fullName>
        <ecNumber evidence="4">1.13.11.2</ecNumber>
    </recommendedName>
    <alternativeName>
        <fullName evidence="13">CatO2ase</fullName>
    </alternativeName>
    <alternativeName>
        <fullName evidence="12">Catechol 2,3-dioxygenase</fullName>
    </alternativeName>
</protein>
<evidence type="ECO:0000259" key="15">
    <source>
        <dbReference type="PROSITE" id="PS51819"/>
    </source>
</evidence>
<evidence type="ECO:0000256" key="14">
    <source>
        <dbReference type="RuleBase" id="RU000683"/>
    </source>
</evidence>